<comment type="caution">
    <text evidence="1">The sequence shown here is derived from an EMBL/GenBank/DDBJ whole genome shotgun (WGS) entry which is preliminary data.</text>
</comment>
<evidence type="ECO:0000313" key="1">
    <source>
        <dbReference type="EMBL" id="KFJ01853.1"/>
    </source>
</evidence>
<reference evidence="1 2" key="1">
    <citation type="submission" date="2014-03" db="EMBL/GenBank/DDBJ databases">
        <title>Genomics of Bifidobacteria.</title>
        <authorList>
            <person name="Ventura M."/>
            <person name="Milani C."/>
            <person name="Lugli G.A."/>
        </authorList>
    </citation>
    <scope>NUCLEOTIDE SEQUENCE [LARGE SCALE GENOMIC DNA]</scope>
    <source>
        <strain evidence="1 2">LMG 21395</strain>
    </source>
</reference>
<accession>A0A087E252</accession>
<organism evidence="1 2">
    <name type="scientific">Bifidobacterium thermacidophilum subsp. thermacidophilum</name>
    <dbReference type="NCBI Taxonomy" id="79262"/>
    <lineage>
        <taxon>Bacteria</taxon>
        <taxon>Bacillati</taxon>
        <taxon>Actinomycetota</taxon>
        <taxon>Actinomycetes</taxon>
        <taxon>Bifidobacteriales</taxon>
        <taxon>Bifidobacteriaceae</taxon>
        <taxon>Bifidobacterium</taxon>
    </lineage>
</organism>
<dbReference type="AlphaFoldDB" id="A0A087E252"/>
<protein>
    <submittedName>
        <fullName evidence="1">Uncharacterized protein</fullName>
    </submittedName>
</protein>
<proteinExistence type="predicted"/>
<dbReference type="EMBL" id="JGZT01000007">
    <property type="protein sequence ID" value="KFJ01853.1"/>
    <property type="molecule type" value="Genomic_DNA"/>
</dbReference>
<dbReference type="Proteomes" id="UP000029003">
    <property type="component" value="Unassembled WGS sequence"/>
</dbReference>
<sequence length="49" mass="5468">MLSTFIHNAVDILLGMSSAMGKLEQPYIKEELCRRLHNVQQVQSKGVGP</sequence>
<evidence type="ECO:0000313" key="2">
    <source>
        <dbReference type="Proteomes" id="UP000029003"/>
    </source>
</evidence>
<gene>
    <name evidence="1" type="ORF">THER5_0041</name>
</gene>
<name>A0A087E252_9BIFI</name>